<evidence type="ECO:0000313" key="2">
    <source>
        <dbReference type="EMBL" id="CAF0951127.1"/>
    </source>
</evidence>
<evidence type="ECO:0000313" key="3">
    <source>
        <dbReference type="Proteomes" id="UP000663832"/>
    </source>
</evidence>
<protein>
    <submittedName>
        <fullName evidence="2">Uncharacterized protein</fullName>
    </submittedName>
</protein>
<dbReference type="AlphaFoldDB" id="A0A814D8X5"/>
<keyword evidence="1" id="KW-1133">Transmembrane helix</keyword>
<feature type="transmembrane region" description="Helical" evidence="1">
    <location>
        <begin position="284"/>
        <end position="305"/>
    </location>
</feature>
<organism evidence="2 3">
    <name type="scientific">Adineta steineri</name>
    <dbReference type="NCBI Taxonomy" id="433720"/>
    <lineage>
        <taxon>Eukaryota</taxon>
        <taxon>Metazoa</taxon>
        <taxon>Spiralia</taxon>
        <taxon>Gnathifera</taxon>
        <taxon>Rotifera</taxon>
        <taxon>Eurotatoria</taxon>
        <taxon>Bdelloidea</taxon>
        <taxon>Adinetida</taxon>
        <taxon>Adinetidae</taxon>
        <taxon>Adineta</taxon>
    </lineage>
</organism>
<name>A0A814D8X5_9BILA</name>
<dbReference type="EMBL" id="CAJNOM010000060">
    <property type="protein sequence ID" value="CAF0951127.1"/>
    <property type="molecule type" value="Genomic_DNA"/>
</dbReference>
<keyword evidence="1" id="KW-0812">Transmembrane</keyword>
<dbReference type="Proteomes" id="UP000663832">
    <property type="component" value="Unassembled WGS sequence"/>
</dbReference>
<accession>A0A814D8X5</accession>
<keyword evidence="1" id="KW-0472">Membrane</keyword>
<reference evidence="2" key="1">
    <citation type="submission" date="2021-02" db="EMBL/GenBank/DDBJ databases">
        <authorList>
            <person name="Nowell W R."/>
        </authorList>
    </citation>
    <scope>NUCLEOTIDE SEQUENCE</scope>
</reference>
<keyword evidence="3" id="KW-1185">Reference proteome</keyword>
<dbReference type="OrthoDB" id="10068587at2759"/>
<comment type="caution">
    <text evidence="2">The sequence shown here is derived from an EMBL/GenBank/DDBJ whole genome shotgun (WGS) entry which is preliminary data.</text>
</comment>
<proteinExistence type="predicted"/>
<sequence>MFDRLDFLIINSYLIIQCNENEIQSIGSVTSFEELESNLKCSNKNKLLQHTIDNVQVINFSKVIFKCIGVGDKKIRITGHFVRSKSSLDKSKNGVEWPFIHTEIKTTSPIKMKFFNEKQMDIILYEIGWSELAKENDIYIYMDFVNRPMVCSFFWQGIDKNTHGKSCDNIPVKDFQSPTCYYKVNNTVAPSHKELEDIINEVSPYYYDKDPSINYIYIGPNSGSSNNGVLNNATIGANSITIQNNKNPTGSKKKSNKNPVVIAISDKSNNKTQSNNEKKNSKTILILLIIFICLILIVISIIFYYKEFLKNNNELTKNDSNTSNESQISVLSNPTELNNDDLIIPSLEQIKNDKQQTMQRTATNWFELEEEI</sequence>
<gene>
    <name evidence="2" type="ORF">QVE165_LOCUS12221</name>
</gene>
<evidence type="ECO:0000256" key="1">
    <source>
        <dbReference type="SAM" id="Phobius"/>
    </source>
</evidence>